<keyword evidence="2" id="KW-0186">Copper</keyword>
<evidence type="ECO:0000256" key="3">
    <source>
        <dbReference type="ARBA" id="ARBA00023157"/>
    </source>
</evidence>
<feature type="chain" id="PRO_5014692719" description="Phytocyanin domain-containing protein" evidence="5">
    <location>
        <begin position="26"/>
        <end position="241"/>
    </location>
</feature>
<proteinExistence type="predicted"/>
<evidence type="ECO:0000256" key="4">
    <source>
        <dbReference type="ARBA" id="ARBA00023180"/>
    </source>
</evidence>
<dbReference type="InterPro" id="IPR003245">
    <property type="entry name" value="Phytocyanin_dom"/>
</dbReference>
<dbReference type="AlphaFoldDB" id="A0A2N9FXV0"/>
<evidence type="ECO:0000256" key="1">
    <source>
        <dbReference type="ARBA" id="ARBA00022723"/>
    </source>
</evidence>
<name>A0A2N9FXV0_FAGSY</name>
<dbReference type="GO" id="GO:0009055">
    <property type="term" value="F:electron transfer activity"/>
    <property type="evidence" value="ECO:0007669"/>
    <property type="project" value="InterPro"/>
</dbReference>
<evidence type="ECO:0000313" key="7">
    <source>
        <dbReference type="EMBL" id="SPC92068.1"/>
    </source>
</evidence>
<dbReference type="EMBL" id="OIVN01001277">
    <property type="protein sequence ID" value="SPC92068.1"/>
    <property type="molecule type" value="Genomic_DNA"/>
</dbReference>
<keyword evidence="1" id="KW-0479">Metal-binding</keyword>
<keyword evidence="3" id="KW-1015">Disulfide bond</keyword>
<keyword evidence="4" id="KW-0325">Glycoprotein</keyword>
<dbReference type="Pfam" id="PF02298">
    <property type="entry name" value="Cu_bind_like"/>
    <property type="match status" value="2"/>
</dbReference>
<dbReference type="GO" id="GO:0046872">
    <property type="term" value="F:metal ion binding"/>
    <property type="evidence" value="ECO:0007669"/>
    <property type="project" value="UniProtKB-KW"/>
</dbReference>
<evidence type="ECO:0000259" key="6">
    <source>
        <dbReference type="PROSITE" id="PS51485"/>
    </source>
</evidence>
<reference evidence="7" key="1">
    <citation type="submission" date="2018-02" db="EMBL/GenBank/DDBJ databases">
        <authorList>
            <person name="Cohen D.B."/>
            <person name="Kent A.D."/>
        </authorList>
    </citation>
    <scope>NUCLEOTIDE SEQUENCE</scope>
</reference>
<dbReference type="PROSITE" id="PS51257">
    <property type="entry name" value="PROKAR_LIPOPROTEIN"/>
    <property type="match status" value="1"/>
</dbReference>
<evidence type="ECO:0000256" key="2">
    <source>
        <dbReference type="ARBA" id="ARBA00023008"/>
    </source>
</evidence>
<evidence type="ECO:0000256" key="5">
    <source>
        <dbReference type="SAM" id="SignalP"/>
    </source>
</evidence>
<dbReference type="FunFam" id="2.60.40.420:FF:000034">
    <property type="entry name" value="Cupredoxin superfamily protein"/>
    <property type="match status" value="1"/>
</dbReference>
<accession>A0A2N9FXV0</accession>
<keyword evidence="5" id="KW-0732">Signal</keyword>
<feature type="domain" description="Phytocyanin" evidence="6">
    <location>
        <begin position="26"/>
        <end position="187"/>
    </location>
</feature>
<protein>
    <recommendedName>
        <fullName evidence="6">Phytocyanin domain-containing protein</fullName>
    </recommendedName>
</protein>
<gene>
    <name evidence="7" type="ORF">FSB_LOCUS19950</name>
</gene>
<dbReference type="InterPro" id="IPR008972">
    <property type="entry name" value="Cupredoxin"/>
</dbReference>
<dbReference type="InterPro" id="IPR039391">
    <property type="entry name" value="Phytocyanin-like"/>
</dbReference>
<dbReference type="PANTHER" id="PTHR33021">
    <property type="entry name" value="BLUE COPPER PROTEIN"/>
    <property type="match status" value="1"/>
</dbReference>
<dbReference type="PROSITE" id="PS51485">
    <property type="entry name" value="PHYTOCYANIN"/>
    <property type="match status" value="1"/>
</dbReference>
<dbReference type="PANTHER" id="PTHR33021:SF264">
    <property type="entry name" value="OS05G0570900 PROTEIN"/>
    <property type="match status" value="1"/>
</dbReference>
<sequence length="241" mass="26605">MTKMHITLFMLAAIAGCFMMGSVSAMTHIVGGSHGWSLPDNQTFFADWARPRTFGVGDKLAKVAVFQYRPEHDTVVLVKKEDFEACTQRDVIDIYFNGPTIVDLTETGDYYYYSGIGKHFFPYRPGSNNVVTVNKEDFEACTQKNVIDMYYKGPTTLDLTETGDYYYYCGIGKHCEVGQKLHITVVKGEGSSGNLFPFQLFPTDVTTPAPAPAPTTTSSASSIQNFGMGLGLLAFLLSLFI</sequence>
<organism evidence="7">
    <name type="scientific">Fagus sylvatica</name>
    <name type="common">Beechnut</name>
    <dbReference type="NCBI Taxonomy" id="28930"/>
    <lineage>
        <taxon>Eukaryota</taxon>
        <taxon>Viridiplantae</taxon>
        <taxon>Streptophyta</taxon>
        <taxon>Embryophyta</taxon>
        <taxon>Tracheophyta</taxon>
        <taxon>Spermatophyta</taxon>
        <taxon>Magnoliopsida</taxon>
        <taxon>eudicotyledons</taxon>
        <taxon>Gunneridae</taxon>
        <taxon>Pentapetalae</taxon>
        <taxon>rosids</taxon>
        <taxon>fabids</taxon>
        <taxon>Fagales</taxon>
        <taxon>Fagaceae</taxon>
        <taxon>Fagus</taxon>
    </lineage>
</organism>
<dbReference type="PROSITE" id="PS00196">
    <property type="entry name" value="COPPER_BLUE"/>
    <property type="match status" value="1"/>
</dbReference>
<dbReference type="SUPFAM" id="SSF49503">
    <property type="entry name" value="Cupredoxins"/>
    <property type="match status" value="2"/>
</dbReference>
<dbReference type="Gene3D" id="2.60.40.420">
    <property type="entry name" value="Cupredoxins - blue copper proteins"/>
    <property type="match status" value="2"/>
</dbReference>
<dbReference type="InterPro" id="IPR028871">
    <property type="entry name" value="BlueCu_1_BS"/>
</dbReference>
<feature type="signal peptide" evidence="5">
    <location>
        <begin position="1"/>
        <end position="25"/>
    </location>
</feature>
<dbReference type="GO" id="GO:0005886">
    <property type="term" value="C:plasma membrane"/>
    <property type="evidence" value="ECO:0007669"/>
    <property type="project" value="TreeGrafter"/>
</dbReference>